<reference evidence="4" key="1">
    <citation type="journal article" date="2019" name="Int. J. Syst. Evol. Microbiol.">
        <title>The Global Catalogue of Microorganisms (GCM) 10K type strain sequencing project: providing services to taxonomists for standard genome sequencing and annotation.</title>
        <authorList>
            <consortium name="The Broad Institute Genomics Platform"/>
            <consortium name="The Broad Institute Genome Sequencing Center for Infectious Disease"/>
            <person name="Wu L."/>
            <person name="Ma J."/>
        </authorList>
    </citation>
    <scope>NUCLEOTIDE SEQUENCE [LARGE SCALE GENOMIC DNA]</scope>
    <source>
        <strain evidence="4">JCM 18514</strain>
    </source>
</reference>
<keyword evidence="4" id="KW-1185">Reference proteome</keyword>
<evidence type="ECO:0000256" key="2">
    <source>
        <dbReference type="SAM" id="Phobius"/>
    </source>
</evidence>
<accession>A0ABP9SC11</accession>
<proteinExistence type="predicted"/>
<dbReference type="EMBL" id="BAABKK010000010">
    <property type="protein sequence ID" value="GAA5193110.1"/>
    <property type="molecule type" value="Genomic_DNA"/>
</dbReference>
<protein>
    <submittedName>
        <fullName evidence="3">Uncharacterized protein</fullName>
    </submittedName>
</protein>
<sequence>MDSTYSLRGNTDEGQRSEAPRRLFAGAYWPVPTGFTARILFGVAAIIAATNELMRAIRAALGLPTEQGNFHSGILVPSAGPGKASQPMSLRGNARDQRVVERETLTTANYANPSFEMPN</sequence>
<gene>
    <name evidence="3" type="ORF">GCM10023346_16910</name>
</gene>
<feature type="region of interest" description="Disordered" evidence="1">
    <location>
        <begin position="78"/>
        <end position="97"/>
    </location>
</feature>
<keyword evidence="2" id="KW-1133">Transmembrane helix</keyword>
<evidence type="ECO:0000313" key="4">
    <source>
        <dbReference type="Proteomes" id="UP001500200"/>
    </source>
</evidence>
<name>A0ABP9SC11_9MICC</name>
<evidence type="ECO:0000256" key="1">
    <source>
        <dbReference type="SAM" id="MobiDB-lite"/>
    </source>
</evidence>
<feature type="transmembrane region" description="Helical" evidence="2">
    <location>
        <begin position="27"/>
        <end position="49"/>
    </location>
</feature>
<dbReference type="Proteomes" id="UP001500200">
    <property type="component" value="Unassembled WGS sequence"/>
</dbReference>
<organism evidence="3 4">
    <name type="scientific">Arthrobacter gyeryongensis</name>
    <dbReference type="NCBI Taxonomy" id="1650592"/>
    <lineage>
        <taxon>Bacteria</taxon>
        <taxon>Bacillati</taxon>
        <taxon>Actinomycetota</taxon>
        <taxon>Actinomycetes</taxon>
        <taxon>Micrococcales</taxon>
        <taxon>Micrococcaceae</taxon>
        <taxon>Arthrobacter</taxon>
    </lineage>
</organism>
<comment type="caution">
    <text evidence="3">The sequence shown here is derived from an EMBL/GenBank/DDBJ whole genome shotgun (WGS) entry which is preliminary data.</text>
</comment>
<evidence type="ECO:0000313" key="3">
    <source>
        <dbReference type="EMBL" id="GAA5193110.1"/>
    </source>
</evidence>
<keyword evidence="2" id="KW-0472">Membrane</keyword>
<keyword evidence="2" id="KW-0812">Transmembrane</keyword>